<comment type="catalytic activity">
    <reaction evidence="1">
        <text>gamma-L-glutamyl-hercynylcysteine S-oxide + H2O = S-(hercyn-2-yl)-L-cysteine S-oxide + L-glutamate</text>
        <dbReference type="Rhea" id="RHEA:42684"/>
        <dbReference type="ChEBI" id="CHEBI:15377"/>
        <dbReference type="ChEBI" id="CHEBI:29985"/>
        <dbReference type="ChEBI" id="CHEBI:82703"/>
        <dbReference type="ChEBI" id="CHEBI:82706"/>
        <dbReference type="EC" id="3.5.1.118"/>
    </reaction>
</comment>
<comment type="function">
    <text evidence="1">Catalyzes the hydrolysis of the gamma-glutamyl amide bond of hercynyl-gamma-L-glutamyl-L-cysteine sulfoxide to produce hercynylcysteine sulfoxide, a step in the biosynthesis pathway of ergothioneine.</text>
</comment>
<sequence length="261" mass="27500">MCRHAAWLGAPRPLTALIHEPPHGLLRQSYAPRRQRHGTVNADGFGMAWYPAPAQDPVRYRRSIPIWADANLPGLARVAASGCLLAAVRCATTGMPVEESATAPFTEGRWLLSHNGRVARDAVRGLADSAESACDSAWLAAAVFQRLRATPLPGDAPAPFAGDVPGPLPGDVPASSLVLGDVLAEVVTAAAAKDPDARLNLLATDGTTLAATAWGDTLFHRRRPDGVLVASEPLSDDPGWRPVPDRSLLLAGPGDLHVRPL</sequence>
<dbReference type="EMBL" id="JAKRKC020000002">
    <property type="protein sequence ID" value="MCK2220200.1"/>
    <property type="molecule type" value="Genomic_DNA"/>
</dbReference>
<reference evidence="3 4" key="1">
    <citation type="submission" date="2022-04" db="EMBL/GenBank/DDBJ databases">
        <title>Genome draft of Actinomadura sp. ATCC 31491.</title>
        <authorList>
            <person name="Shi X."/>
            <person name="Du Y."/>
        </authorList>
    </citation>
    <scope>NUCLEOTIDE SEQUENCE [LARGE SCALE GENOMIC DNA]</scope>
    <source>
        <strain evidence="3 4">ATCC 31491</strain>
    </source>
</reference>
<dbReference type="InterPro" id="IPR032889">
    <property type="entry name" value="EgtC_Actinobacteria"/>
</dbReference>
<dbReference type="InterPro" id="IPR017932">
    <property type="entry name" value="GATase_2_dom"/>
</dbReference>
<dbReference type="PANTHER" id="PTHR43187">
    <property type="entry name" value="GLUTAMINE AMIDOTRANSFERASE DUG3-RELATED"/>
    <property type="match status" value="1"/>
</dbReference>
<evidence type="ECO:0000259" key="2">
    <source>
        <dbReference type="PROSITE" id="PS51278"/>
    </source>
</evidence>
<name>A0ABT0G7J0_9ACTN</name>
<gene>
    <name evidence="1" type="primary">egtC</name>
    <name evidence="3" type="ORF">MF672_041340</name>
</gene>
<dbReference type="PROSITE" id="PS51278">
    <property type="entry name" value="GATASE_TYPE_2"/>
    <property type="match status" value="1"/>
</dbReference>
<dbReference type="Proteomes" id="UP001317259">
    <property type="component" value="Unassembled WGS sequence"/>
</dbReference>
<dbReference type="CDD" id="cd01908">
    <property type="entry name" value="YafJ"/>
    <property type="match status" value="1"/>
</dbReference>
<keyword evidence="1" id="KW-0378">Hydrolase</keyword>
<feature type="domain" description="Glutamine amidotransferase type-2" evidence="2">
    <location>
        <begin position="2"/>
        <end position="261"/>
    </location>
</feature>
<dbReference type="PANTHER" id="PTHR43187:SF2">
    <property type="entry name" value="GAMMA-GLUTAMYL-HERCYNYLCYSTEINE SULFOXIDE HYDROLASE"/>
    <property type="match status" value="1"/>
</dbReference>
<dbReference type="RefSeq" id="WP_242376538.1">
    <property type="nucleotide sequence ID" value="NZ_JAKRKC020000002.1"/>
</dbReference>
<dbReference type="InterPro" id="IPR052373">
    <property type="entry name" value="Gamma-glu_amide_hydrolase"/>
</dbReference>
<organism evidence="3 4">
    <name type="scientific">Actinomadura luzonensis</name>
    <dbReference type="NCBI Taxonomy" id="2805427"/>
    <lineage>
        <taxon>Bacteria</taxon>
        <taxon>Bacillati</taxon>
        <taxon>Actinomycetota</taxon>
        <taxon>Actinomycetes</taxon>
        <taxon>Streptosporangiales</taxon>
        <taxon>Thermomonosporaceae</taxon>
        <taxon>Actinomadura</taxon>
    </lineage>
</organism>
<protein>
    <recommendedName>
        <fullName evidence="1">Gamma-glutamyl-hercynylcysteine sulfoxide hydrolase</fullName>
        <ecNumber evidence="1">3.5.1.118</ecNumber>
    </recommendedName>
    <alternativeName>
        <fullName evidence="1">Gamma-glutamyl hercynylcysteine S-oxide hydrolase</fullName>
    </alternativeName>
</protein>
<comment type="caution">
    <text evidence="3">The sequence shown here is derived from an EMBL/GenBank/DDBJ whole genome shotgun (WGS) entry which is preliminary data.</text>
</comment>
<keyword evidence="4" id="KW-1185">Reference proteome</keyword>
<dbReference type="EC" id="3.5.1.118" evidence="1"/>
<keyword evidence="1 3" id="KW-0315">Glutamine amidotransferase</keyword>
<proteinExistence type="inferred from homology"/>
<comment type="pathway">
    <text evidence="1">Amino-acid biosynthesis; ergothioneine biosynthesis.</text>
</comment>
<evidence type="ECO:0000256" key="1">
    <source>
        <dbReference type="HAMAP-Rule" id="MF_02036"/>
    </source>
</evidence>
<dbReference type="SUPFAM" id="SSF56235">
    <property type="entry name" value="N-terminal nucleophile aminohydrolases (Ntn hydrolases)"/>
    <property type="match status" value="1"/>
</dbReference>
<evidence type="ECO:0000313" key="4">
    <source>
        <dbReference type="Proteomes" id="UP001317259"/>
    </source>
</evidence>
<accession>A0ABT0G7J0</accession>
<dbReference type="Gene3D" id="3.60.20.10">
    <property type="entry name" value="Glutamine Phosphoribosylpyrophosphate, subunit 1, domain 1"/>
    <property type="match status" value="1"/>
</dbReference>
<dbReference type="InterPro" id="IPR029055">
    <property type="entry name" value="Ntn_hydrolases_N"/>
</dbReference>
<dbReference type="HAMAP" id="MF_02036">
    <property type="entry name" value="EgtC"/>
    <property type="match status" value="1"/>
</dbReference>
<evidence type="ECO:0000313" key="3">
    <source>
        <dbReference type="EMBL" id="MCK2220200.1"/>
    </source>
</evidence>